<reference evidence="1 2" key="1">
    <citation type="journal article" date="2014" name="Agronomy (Basel)">
        <title>A Draft Genome Sequence for Ensete ventricosum, the Drought-Tolerant Tree Against Hunger.</title>
        <authorList>
            <person name="Harrison J."/>
            <person name="Moore K.A."/>
            <person name="Paszkiewicz K."/>
            <person name="Jones T."/>
            <person name="Grant M."/>
            <person name="Ambacheew D."/>
            <person name="Muzemil S."/>
            <person name="Studholme D.J."/>
        </authorList>
    </citation>
    <scope>NUCLEOTIDE SEQUENCE [LARGE SCALE GENOMIC DNA]</scope>
</reference>
<sequence>MRRDLPSQHHGVAVAIAPAQVAVLRVATGAAAPAGDSPLQVCHGQPLAGCCRCLQGPWLQSAAPAGRLLAVASHPLAGGLGCSRLPLAASHDQPLLLVVLTVNTLNDST</sequence>
<organism evidence="1 2">
    <name type="scientific">Ensete ventricosum</name>
    <name type="common">Abyssinian banana</name>
    <name type="synonym">Musa ensete</name>
    <dbReference type="NCBI Taxonomy" id="4639"/>
    <lineage>
        <taxon>Eukaryota</taxon>
        <taxon>Viridiplantae</taxon>
        <taxon>Streptophyta</taxon>
        <taxon>Embryophyta</taxon>
        <taxon>Tracheophyta</taxon>
        <taxon>Spermatophyta</taxon>
        <taxon>Magnoliopsida</taxon>
        <taxon>Liliopsida</taxon>
        <taxon>Zingiberales</taxon>
        <taxon>Musaceae</taxon>
        <taxon>Ensete</taxon>
    </lineage>
</organism>
<proteinExistence type="predicted"/>
<evidence type="ECO:0000313" key="2">
    <source>
        <dbReference type="Proteomes" id="UP000287651"/>
    </source>
</evidence>
<dbReference type="EMBL" id="AMZH03025539">
    <property type="protein sequence ID" value="RRT35126.1"/>
    <property type="molecule type" value="Genomic_DNA"/>
</dbReference>
<dbReference type="Proteomes" id="UP000287651">
    <property type="component" value="Unassembled WGS sequence"/>
</dbReference>
<dbReference type="AlphaFoldDB" id="A0A426X6L5"/>
<protein>
    <submittedName>
        <fullName evidence="1">Uncharacterized protein</fullName>
    </submittedName>
</protein>
<evidence type="ECO:0000313" key="1">
    <source>
        <dbReference type="EMBL" id="RRT35126.1"/>
    </source>
</evidence>
<name>A0A426X6L5_ENSVE</name>
<accession>A0A426X6L5</accession>
<gene>
    <name evidence="1" type="ORF">B296_00040603</name>
</gene>
<comment type="caution">
    <text evidence="1">The sequence shown here is derived from an EMBL/GenBank/DDBJ whole genome shotgun (WGS) entry which is preliminary data.</text>
</comment>